<dbReference type="InterPro" id="IPR009011">
    <property type="entry name" value="Man6P_isomerase_rcpt-bd_dom_sf"/>
</dbReference>
<dbReference type="Proteomes" id="UP000324800">
    <property type="component" value="Unassembled WGS sequence"/>
</dbReference>
<feature type="chain" id="PRO_5023893686" evidence="1">
    <location>
        <begin position="16"/>
        <end position="161"/>
    </location>
</feature>
<feature type="signal peptide" evidence="1">
    <location>
        <begin position="1"/>
        <end position="15"/>
    </location>
</feature>
<sequence>MLFKVVALLLALAEAAQKSENCVFTEKTSGHKYDFSSTLKAQAELGYATSLTKGDSSTYISFCEPINGSAIDCPLENSSFVILKTKEKCLSIGNQINLTGTAKDPFFEVQGGKTCDLGKSSSGAISLQCNQDAGPAKLSFFRFNEFCVLNTLVQTDIMCNV</sequence>
<organism evidence="2 3">
    <name type="scientific">Streblomastix strix</name>
    <dbReference type="NCBI Taxonomy" id="222440"/>
    <lineage>
        <taxon>Eukaryota</taxon>
        <taxon>Metamonada</taxon>
        <taxon>Preaxostyla</taxon>
        <taxon>Oxymonadida</taxon>
        <taxon>Streblomastigidae</taxon>
        <taxon>Streblomastix</taxon>
    </lineage>
</organism>
<dbReference type="SUPFAM" id="SSF50911">
    <property type="entry name" value="Mannose 6-phosphate receptor domain"/>
    <property type="match status" value="1"/>
</dbReference>
<evidence type="ECO:0000313" key="2">
    <source>
        <dbReference type="EMBL" id="KAA6380921.1"/>
    </source>
</evidence>
<proteinExistence type="predicted"/>
<comment type="caution">
    <text evidence="2">The sequence shown here is derived from an EMBL/GenBank/DDBJ whole genome shotgun (WGS) entry which is preliminary data.</text>
</comment>
<dbReference type="Gene3D" id="2.70.130.10">
    <property type="entry name" value="Mannose-6-phosphate receptor binding domain"/>
    <property type="match status" value="1"/>
</dbReference>
<reference evidence="2 3" key="1">
    <citation type="submission" date="2019-03" db="EMBL/GenBank/DDBJ databases">
        <title>Single cell metagenomics reveals metabolic interactions within the superorganism composed of flagellate Streblomastix strix and complex community of Bacteroidetes bacteria on its surface.</title>
        <authorList>
            <person name="Treitli S.C."/>
            <person name="Kolisko M."/>
            <person name="Husnik F."/>
            <person name="Keeling P."/>
            <person name="Hampl V."/>
        </authorList>
    </citation>
    <scope>NUCLEOTIDE SEQUENCE [LARGE SCALE GENOMIC DNA]</scope>
    <source>
        <strain evidence="2">ST1C</strain>
    </source>
</reference>
<evidence type="ECO:0000313" key="3">
    <source>
        <dbReference type="Proteomes" id="UP000324800"/>
    </source>
</evidence>
<protein>
    <submittedName>
        <fullName evidence="2">Uncharacterized protein</fullName>
    </submittedName>
</protein>
<name>A0A5J4VEG1_9EUKA</name>
<dbReference type="OrthoDB" id="10466912at2759"/>
<gene>
    <name evidence="2" type="ORF">EZS28_023551</name>
</gene>
<accession>A0A5J4VEG1</accession>
<keyword evidence="1" id="KW-0732">Signal</keyword>
<dbReference type="EMBL" id="SNRW01007636">
    <property type="protein sequence ID" value="KAA6380921.1"/>
    <property type="molecule type" value="Genomic_DNA"/>
</dbReference>
<evidence type="ECO:0000256" key="1">
    <source>
        <dbReference type="SAM" id="SignalP"/>
    </source>
</evidence>
<dbReference type="AlphaFoldDB" id="A0A5J4VEG1"/>